<dbReference type="InterPro" id="IPR050055">
    <property type="entry name" value="EF-Tu_GTPase"/>
</dbReference>
<dbReference type="VEuPathDB" id="FungiDB:PSTT_16347"/>
<dbReference type="PANTHER" id="PTHR43721">
    <property type="entry name" value="ELONGATION FACTOR TU-RELATED"/>
    <property type="match status" value="1"/>
</dbReference>
<feature type="compositionally biased region" description="Polar residues" evidence="1">
    <location>
        <begin position="248"/>
        <end position="259"/>
    </location>
</feature>
<keyword evidence="2" id="KW-0732">Signal</keyword>
<organism evidence="3 4">
    <name type="scientific">Puccinia striiformis</name>
    <dbReference type="NCBI Taxonomy" id="27350"/>
    <lineage>
        <taxon>Eukaryota</taxon>
        <taxon>Fungi</taxon>
        <taxon>Dikarya</taxon>
        <taxon>Basidiomycota</taxon>
        <taxon>Pucciniomycotina</taxon>
        <taxon>Pucciniomycetes</taxon>
        <taxon>Pucciniales</taxon>
        <taxon>Pucciniaceae</taxon>
        <taxon>Puccinia</taxon>
    </lineage>
</organism>
<dbReference type="GO" id="GO:0003746">
    <property type="term" value="F:translation elongation factor activity"/>
    <property type="evidence" value="ECO:0007669"/>
    <property type="project" value="TreeGrafter"/>
</dbReference>
<dbReference type="Proteomes" id="UP000239156">
    <property type="component" value="Unassembled WGS sequence"/>
</dbReference>
<feature type="compositionally biased region" description="Basic residues" evidence="1">
    <location>
        <begin position="188"/>
        <end position="200"/>
    </location>
</feature>
<comment type="caution">
    <text evidence="3">The sequence shown here is derived from an EMBL/GenBank/DDBJ whole genome shotgun (WGS) entry which is preliminary data.</text>
</comment>
<evidence type="ECO:0000256" key="1">
    <source>
        <dbReference type="SAM" id="MobiDB-lite"/>
    </source>
</evidence>
<proteinExistence type="predicted"/>
<name>A0A2S4UDC7_9BASI</name>
<gene>
    <name evidence="3" type="ORF">PSTT_16347</name>
</gene>
<feature type="region of interest" description="Disordered" evidence="1">
    <location>
        <begin position="46"/>
        <end position="66"/>
    </location>
</feature>
<accession>A0A2S4UDC7</accession>
<dbReference type="PANTHER" id="PTHR43721:SF9">
    <property type="entry name" value="GTP-BINDING PROTEIN 1"/>
    <property type="match status" value="1"/>
</dbReference>
<feature type="region of interest" description="Disordered" evidence="1">
    <location>
        <begin position="313"/>
        <end position="336"/>
    </location>
</feature>
<reference evidence="3" key="1">
    <citation type="submission" date="2017-12" db="EMBL/GenBank/DDBJ databases">
        <title>Gene loss provides genomic basis for host adaptation in cereal stripe rust fungi.</title>
        <authorList>
            <person name="Xia C."/>
        </authorList>
    </citation>
    <scope>NUCLEOTIDE SEQUENCE [LARGE SCALE GENOMIC DNA]</scope>
    <source>
        <strain evidence="3">93-210</strain>
    </source>
</reference>
<evidence type="ECO:0000256" key="2">
    <source>
        <dbReference type="SAM" id="SignalP"/>
    </source>
</evidence>
<sequence length="388" mass="43035">MLDRYILLTLSLLLTCKLYLPSLAKTVKVPDDPLPGFLLLENPTSLFAPSDDGPSKSESTLPSRPAELEPELDELGHIEYKLKILSPTPSRFEKLKTQLKWRLLEGGGTALYELGVLDDGTLVGLSRNEMDESLANLARMARELDCELELLRVVEIPEIIVNTGPSSRPITKLPPSLRYPGGTDRKEKAKQKKKKKKSRAKPAIALNPGIARPTTGKLRIEPGDAVVSSPSEPSSPKEPTPLDKPTIVLSSPRHSSKGSAHSLRTLLDGLHLHPRRPPTNPNFVDQICLLTPEERAVLRRARKNEKRMAQAAETRRLKSRIEAPESHEDNNKTRFPDLLDEDFGGWTRAGAEDTDSIKYVVEVCVAKEAHAKEERFLDFEGFGISDSS</sequence>
<feature type="chain" id="PRO_5015627045" evidence="2">
    <location>
        <begin position="25"/>
        <end position="388"/>
    </location>
</feature>
<keyword evidence="4" id="KW-1185">Reference proteome</keyword>
<evidence type="ECO:0000313" key="4">
    <source>
        <dbReference type="Proteomes" id="UP000239156"/>
    </source>
</evidence>
<feature type="region of interest" description="Disordered" evidence="1">
    <location>
        <begin position="164"/>
        <end position="260"/>
    </location>
</feature>
<dbReference type="EMBL" id="PKSL01000353">
    <property type="protein sequence ID" value="POV95269.1"/>
    <property type="molecule type" value="Genomic_DNA"/>
</dbReference>
<protein>
    <submittedName>
        <fullName evidence="3">Uncharacterized protein</fullName>
    </submittedName>
</protein>
<feature type="signal peptide" evidence="2">
    <location>
        <begin position="1"/>
        <end position="24"/>
    </location>
</feature>
<evidence type="ECO:0000313" key="3">
    <source>
        <dbReference type="EMBL" id="POV95269.1"/>
    </source>
</evidence>
<dbReference type="AlphaFoldDB" id="A0A2S4UDC7"/>